<name>A0A1F5HNT5_9BACT</name>
<gene>
    <name evidence="1" type="ORF">A3I53_00705</name>
</gene>
<reference evidence="1 2" key="1">
    <citation type="journal article" date="2016" name="Nat. Commun.">
        <title>Thousands of microbial genomes shed light on interconnected biogeochemical processes in an aquifer system.</title>
        <authorList>
            <person name="Anantharaman K."/>
            <person name="Brown C.T."/>
            <person name="Hug L.A."/>
            <person name="Sharon I."/>
            <person name="Castelle C.J."/>
            <person name="Probst A.J."/>
            <person name="Thomas B.C."/>
            <person name="Singh A."/>
            <person name="Wilkins M.J."/>
            <person name="Karaoz U."/>
            <person name="Brodie E.L."/>
            <person name="Williams K.H."/>
            <person name="Hubbard S.S."/>
            <person name="Banfield J.F."/>
        </authorList>
    </citation>
    <scope>NUCLEOTIDE SEQUENCE [LARGE SCALE GENOMIC DNA]</scope>
</reference>
<protein>
    <submittedName>
        <fullName evidence="1">Uncharacterized protein</fullName>
    </submittedName>
</protein>
<proteinExistence type="predicted"/>
<dbReference type="EMBL" id="MFBW01000061">
    <property type="protein sequence ID" value="OGE05827.1"/>
    <property type="molecule type" value="Genomic_DNA"/>
</dbReference>
<dbReference type="Proteomes" id="UP000178845">
    <property type="component" value="Unassembled WGS sequence"/>
</dbReference>
<sequence>MAEQTGELVNPQVYQPKETVPVSGEVVDLFGIQEEPDWFPFIKNVIEKTSPIFSVVSVAPGTLVERKPSPVQLVKTSPEHGRSFEIDLGAGVIWSDKHGIIYGSLGIKGNNLEDTYIDTDQYSPFKFKVIGLQDKPLLETAIKNSQTLRAAGVETEKAELIIKPKEVIVDGRRLTIEEFKAILLSRARQDIQNQVRRHGIFATDQELKEDDLPRIDAYLQSTDFYFSVRSLQVAERFRDLHQIKSIQDLTRIMSRVFGFVNQREKIEARQQNRPPQVFDAGKDEDIERYFTDYLPARLGANLAKLHGIGLYHDFLTGHNVSLVGSIYDLDSVKPQKEGAEGQQKDFQELLADLDKIFHPGRVPFHRDEKTWFQENLGPRIAPNFFEALTMSYLEHLPLHKLSDQPNLQRALDLELDSTMEDGAQEMAEYLQENRVSFDEALAKEAEETGQEVDFVEELQRNLESALHSKLWYLCYENYSDIPYISDSRQMVEAIQNTAREWIANQVALYLTNRGLTHEDILSAYKKLVEAKMGTSTTAEPVKT</sequence>
<comment type="caution">
    <text evidence="1">The sequence shown here is derived from an EMBL/GenBank/DDBJ whole genome shotgun (WGS) entry which is preliminary data.</text>
</comment>
<dbReference type="AlphaFoldDB" id="A0A1F5HNT5"/>
<accession>A0A1F5HNT5</accession>
<organism evidence="1 2">
    <name type="scientific">Candidatus Curtissbacteria bacterium RIFCSPLOWO2_02_FULL_40_13b</name>
    <dbReference type="NCBI Taxonomy" id="1797733"/>
    <lineage>
        <taxon>Bacteria</taxon>
        <taxon>Candidatus Curtissiibacteriota</taxon>
    </lineage>
</organism>
<evidence type="ECO:0000313" key="1">
    <source>
        <dbReference type="EMBL" id="OGE05827.1"/>
    </source>
</evidence>
<evidence type="ECO:0000313" key="2">
    <source>
        <dbReference type="Proteomes" id="UP000178845"/>
    </source>
</evidence>